<evidence type="ECO:0000313" key="3">
    <source>
        <dbReference type="Proteomes" id="UP000256690"/>
    </source>
</evidence>
<protein>
    <recommendedName>
        <fullName evidence="1">BTB domain-containing protein</fullName>
    </recommendedName>
</protein>
<dbReference type="AlphaFoldDB" id="A0A3D8SLC5"/>
<accession>A0A3D8SLC5</accession>
<sequence length="466" mass="53498">MSTCTEDRDESSLSRDEVAYITAIIQRTERAIRENDIKILKRQLISMALKRPTPRRLIRVGIRASIANKNFESFVLFFNEFVKQREAFYNHIESTAGTEEERAVRAVDDQQKERDHDFETWLSIYFRTAQKDGLQEVVGHILRHVQDAQYGLVLDKVYDVRPGCTKSETLVKLMFASIDHNDQHTAREILRENFQFKAITGILEYVWRRKLTAFIPMVIDNILLPNKGGLLMLEQVVTHNFGLREHPVARPIEARRMLTIEPPLKEALEEKWDEGINLLLPAYIQCLADVDRGNSQDYNANILSLATVDHLVHAMTRPQAISYLDVDLPPIARRAVFRRLQVPDGGDGGMIEIKCGETKFSAQQDLLCYWSGYFQGRTRHGWLDSSAVDFGDDIDPEIMSAILAFVYTGEYDYQGDQAGRFNFLVYLGKVSDYLLIDRLLVRAQALMGPRLMPAAYGVPDRFRNFT</sequence>
<name>A0A3D8SLC5_9EURO</name>
<dbReference type="CDD" id="cd18186">
    <property type="entry name" value="BTB_POZ_ZBTB_KLHL-like"/>
    <property type="match status" value="1"/>
</dbReference>
<dbReference type="SMART" id="SM00225">
    <property type="entry name" value="BTB"/>
    <property type="match status" value="1"/>
</dbReference>
<evidence type="ECO:0000313" key="2">
    <source>
        <dbReference type="EMBL" id="RDW87062.1"/>
    </source>
</evidence>
<dbReference type="Proteomes" id="UP000256690">
    <property type="component" value="Unassembled WGS sequence"/>
</dbReference>
<dbReference type="EMBL" id="PVWQ01000003">
    <property type="protein sequence ID" value="RDW87062.1"/>
    <property type="molecule type" value="Genomic_DNA"/>
</dbReference>
<evidence type="ECO:0000259" key="1">
    <source>
        <dbReference type="PROSITE" id="PS50097"/>
    </source>
</evidence>
<dbReference type="SUPFAM" id="SSF54695">
    <property type="entry name" value="POZ domain"/>
    <property type="match status" value="1"/>
</dbReference>
<dbReference type="STRING" id="1810919.A0A3D8SLC5"/>
<feature type="domain" description="BTB" evidence="1">
    <location>
        <begin position="349"/>
        <end position="415"/>
    </location>
</feature>
<dbReference type="GeneID" id="38114074"/>
<comment type="caution">
    <text evidence="2">The sequence shown here is derived from an EMBL/GenBank/DDBJ whole genome shotgun (WGS) entry which is preliminary data.</text>
</comment>
<keyword evidence="3" id="KW-1185">Reference proteome</keyword>
<dbReference type="Pfam" id="PF00651">
    <property type="entry name" value="BTB"/>
    <property type="match status" value="1"/>
</dbReference>
<dbReference type="PROSITE" id="PS50097">
    <property type="entry name" value="BTB"/>
    <property type="match status" value="1"/>
</dbReference>
<dbReference type="InterPro" id="IPR000210">
    <property type="entry name" value="BTB/POZ_dom"/>
</dbReference>
<reference evidence="2 3" key="1">
    <citation type="journal article" date="2018" name="IMA Fungus">
        <title>IMA Genome-F 9: Draft genome sequence of Annulohypoxylon stygium, Aspergillus mulundensis, Berkeleyomyces basicola (syn. Thielaviopsis basicola), Ceratocystis smalleyi, two Cercospora beticola strains, Coleophoma cylindrospora, Fusarium fracticaudum, Phialophora cf. hyalina, and Morchella septimelata.</title>
        <authorList>
            <person name="Wingfield B.D."/>
            <person name="Bills G.F."/>
            <person name="Dong Y."/>
            <person name="Huang W."/>
            <person name="Nel W.J."/>
            <person name="Swalarsk-Parry B.S."/>
            <person name="Vaghefi N."/>
            <person name="Wilken P.M."/>
            <person name="An Z."/>
            <person name="de Beer Z.W."/>
            <person name="De Vos L."/>
            <person name="Chen L."/>
            <person name="Duong T.A."/>
            <person name="Gao Y."/>
            <person name="Hammerbacher A."/>
            <person name="Kikkert J.R."/>
            <person name="Li Y."/>
            <person name="Li H."/>
            <person name="Li K."/>
            <person name="Li Q."/>
            <person name="Liu X."/>
            <person name="Ma X."/>
            <person name="Naidoo K."/>
            <person name="Pethybridge S.J."/>
            <person name="Sun J."/>
            <person name="Steenkamp E.T."/>
            <person name="van der Nest M.A."/>
            <person name="van Wyk S."/>
            <person name="Wingfield M.J."/>
            <person name="Xiong C."/>
            <person name="Yue Q."/>
            <person name="Zhang X."/>
        </authorList>
    </citation>
    <scope>NUCLEOTIDE SEQUENCE [LARGE SCALE GENOMIC DNA]</scope>
    <source>
        <strain evidence="2 3">DSM 5745</strain>
    </source>
</reference>
<organism evidence="2 3">
    <name type="scientific">Aspergillus mulundensis</name>
    <dbReference type="NCBI Taxonomy" id="1810919"/>
    <lineage>
        <taxon>Eukaryota</taxon>
        <taxon>Fungi</taxon>
        <taxon>Dikarya</taxon>
        <taxon>Ascomycota</taxon>
        <taxon>Pezizomycotina</taxon>
        <taxon>Eurotiomycetes</taxon>
        <taxon>Eurotiomycetidae</taxon>
        <taxon>Eurotiales</taxon>
        <taxon>Aspergillaceae</taxon>
        <taxon>Aspergillus</taxon>
        <taxon>Aspergillus subgen. Nidulantes</taxon>
    </lineage>
</organism>
<gene>
    <name evidence="2" type="ORF">DSM5745_03704</name>
</gene>
<dbReference type="Gene3D" id="3.30.710.10">
    <property type="entry name" value="Potassium Channel Kv1.1, Chain A"/>
    <property type="match status" value="1"/>
</dbReference>
<dbReference type="InterPro" id="IPR011333">
    <property type="entry name" value="SKP1/BTB/POZ_sf"/>
</dbReference>
<dbReference type="OrthoDB" id="4492343at2759"/>
<proteinExistence type="predicted"/>
<dbReference type="RefSeq" id="XP_026606586.1">
    <property type="nucleotide sequence ID" value="XM_026745720.1"/>
</dbReference>